<dbReference type="PRINTS" id="PR00344">
    <property type="entry name" value="BCTRLSENSOR"/>
</dbReference>
<evidence type="ECO:0000256" key="13">
    <source>
        <dbReference type="SAM" id="Coils"/>
    </source>
</evidence>
<evidence type="ECO:0000256" key="6">
    <source>
        <dbReference type="ARBA" id="ARBA00022692"/>
    </source>
</evidence>
<dbReference type="GO" id="GO:0000155">
    <property type="term" value="F:phosphorelay sensor kinase activity"/>
    <property type="evidence" value="ECO:0007669"/>
    <property type="project" value="InterPro"/>
</dbReference>
<dbReference type="GO" id="GO:0006355">
    <property type="term" value="P:regulation of DNA-templated transcription"/>
    <property type="evidence" value="ECO:0007669"/>
    <property type="project" value="InterPro"/>
</dbReference>
<gene>
    <name evidence="17" type="ordered locus">AM1_5170</name>
</gene>
<evidence type="ECO:0000313" key="18">
    <source>
        <dbReference type="Proteomes" id="UP000000268"/>
    </source>
</evidence>
<dbReference type="FunFam" id="3.30.565.10:FF:000006">
    <property type="entry name" value="Sensor histidine kinase WalK"/>
    <property type="match status" value="1"/>
</dbReference>
<feature type="domain" description="PAS" evidence="15">
    <location>
        <begin position="35"/>
        <end position="103"/>
    </location>
</feature>
<keyword evidence="6" id="KW-0812">Transmembrane</keyword>
<keyword evidence="8 17" id="KW-0418">Kinase</keyword>
<evidence type="ECO:0000256" key="1">
    <source>
        <dbReference type="ARBA" id="ARBA00000085"/>
    </source>
</evidence>
<evidence type="ECO:0000259" key="15">
    <source>
        <dbReference type="PROSITE" id="PS50112"/>
    </source>
</evidence>
<proteinExistence type="predicted"/>
<dbReference type="PROSITE" id="PS50113">
    <property type="entry name" value="PAC"/>
    <property type="match status" value="1"/>
</dbReference>
<dbReference type="GO" id="GO:0000156">
    <property type="term" value="F:phosphorelay response regulator activity"/>
    <property type="evidence" value="ECO:0007669"/>
    <property type="project" value="TreeGrafter"/>
</dbReference>
<dbReference type="InterPro" id="IPR013767">
    <property type="entry name" value="PAS_fold"/>
</dbReference>
<feature type="coiled-coil region" evidence="13">
    <location>
        <begin position="161"/>
        <end position="188"/>
    </location>
</feature>
<dbReference type="RefSeq" id="WP_012165394.1">
    <property type="nucleotide sequence ID" value="NC_009925.1"/>
</dbReference>
<evidence type="ECO:0000256" key="11">
    <source>
        <dbReference type="ARBA" id="ARBA00023012"/>
    </source>
</evidence>
<keyword evidence="11" id="KW-0902">Two-component regulatory system</keyword>
<dbReference type="InterPro" id="IPR005467">
    <property type="entry name" value="His_kinase_dom"/>
</dbReference>
<evidence type="ECO:0000256" key="9">
    <source>
        <dbReference type="ARBA" id="ARBA00022840"/>
    </source>
</evidence>
<dbReference type="GO" id="GO:0007234">
    <property type="term" value="P:osmosensory signaling via phosphorelay pathway"/>
    <property type="evidence" value="ECO:0007669"/>
    <property type="project" value="TreeGrafter"/>
</dbReference>
<dbReference type="InterPro" id="IPR050351">
    <property type="entry name" value="BphY/WalK/GraS-like"/>
</dbReference>
<accession>B0C8H7</accession>
<evidence type="ECO:0000256" key="8">
    <source>
        <dbReference type="ARBA" id="ARBA00022777"/>
    </source>
</evidence>
<evidence type="ECO:0000256" key="10">
    <source>
        <dbReference type="ARBA" id="ARBA00022989"/>
    </source>
</evidence>
<dbReference type="Gene3D" id="3.30.450.20">
    <property type="entry name" value="PAS domain"/>
    <property type="match status" value="1"/>
</dbReference>
<evidence type="ECO:0000259" key="14">
    <source>
        <dbReference type="PROSITE" id="PS50109"/>
    </source>
</evidence>
<evidence type="ECO:0000259" key="16">
    <source>
        <dbReference type="PROSITE" id="PS50113"/>
    </source>
</evidence>
<dbReference type="Pfam" id="PF02518">
    <property type="entry name" value="HATPase_c"/>
    <property type="match status" value="1"/>
</dbReference>
<dbReference type="Pfam" id="PF00512">
    <property type="entry name" value="HisKA"/>
    <property type="match status" value="1"/>
</dbReference>
<dbReference type="SMART" id="SM00387">
    <property type="entry name" value="HATPase_c"/>
    <property type="match status" value="1"/>
</dbReference>
<dbReference type="Pfam" id="PF00989">
    <property type="entry name" value="PAS"/>
    <property type="match status" value="1"/>
</dbReference>
<dbReference type="SUPFAM" id="SSF47384">
    <property type="entry name" value="Homodimeric domain of signal transducing histidine kinase"/>
    <property type="match status" value="1"/>
</dbReference>
<comment type="subcellular location">
    <subcellularLocation>
        <location evidence="2">Membrane</location>
        <topology evidence="2">Multi-pass membrane protein</topology>
    </subcellularLocation>
</comment>
<evidence type="ECO:0000256" key="12">
    <source>
        <dbReference type="ARBA" id="ARBA00023136"/>
    </source>
</evidence>
<protein>
    <recommendedName>
        <fullName evidence="3">histidine kinase</fullName>
        <ecNumber evidence="3">2.7.13.3</ecNumber>
    </recommendedName>
</protein>
<dbReference type="InterPro" id="IPR003594">
    <property type="entry name" value="HATPase_dom"/>
</dbReference>
<evidence type="ECO:0000256" key="5">
    <source>
        <dbReference type="ARBA" id="ARBA00022679"/>
    </source>
</evidence>
<dbReference type="NCBIfam" id="TIGR00229">
    <property type="entry name" value="sensory_box"/>
    <property type="match status" value="1"/>
</dbReference>
<dbReference type="InterPro" id="IPR000014">
    <property type="entry name" value="PAS"/>
</dbReference>
<dbReference type="STRING" id="329726.AM1_5170"/>
<dbReference type="OrthoDB" id="509491at2"/>
<dbReference type="Gene3D" id="3.30.565.10">
    <property type="entry name" value="Histidine kinase-like ATPase, C-terminal domain"/>
    <property type="match status" value="1"/>
</dbReference>
<evidence type="ECO:0000313" key="17">
    <source>
        <dbReference type="EMBL" id="ABW30132.1"/>
    </source>
</evidence>
<dbReference type="PANTHER" id="PTHR42878">
    <property type="entry name" value="TWO-COMPONENT HISTIDINE KINASE"/>
    <property type="match status" value="1"/>
</dbReference>
<dbReference type="AlphaFoldDB" id="B0C8H7"/>
<dbReference type="PROSITE" id="PS50112">
    <property type="entry name" value="PAS"/>
    <property type="match status" value="1"/>
</dbReference>
<dbReference type="CDD" id="cd00082">
    <property type="entry name" value="HisKA"/>
    <property type="match status" value="1"/>
</dbReference>
<evidence type="ECO:0000256" key="3">
    <source>
        <dbReference type="ARBA" id="ARBA00012438"/>
    </source>
</evidence>
<comment type="catalytic activity">
    <reaction evidence="1">
        <text>ATP + protein L-histidine = ADP + protein N-phospho-L-histidine.</text>
        <dbReference type="EC" id="2.7.13.3"/>
    </reaction>
</comment>
<dbReference type="SMART" id="SM00388">
    <property type="entry name" value="HisKA"/>
    <property type="match status" value="1"/>
</dbReference>
<dbReference type="InterPro" id="IPR003661">
    <property type="entry name" value="HisK_dim/P_dom"/>
</dbReference>
<evidence type="ECO:0000256" key="4">
    <source>
        <dbReference type="ARBA" id="ARBA00022553"/>
    </source>
</evidence>
<dbReference type="SMART" id="SM00086">
    <property type="entry name" value="PAC"/>
    <property type="match status" value="1"/>
</dbReference>
<dbReference type="SUPFAM" id="SSF55785">
    <property type="entry name" value="PYP-like sensor domain (PAS domain)"/>
    <property type="match status" value="1"/>
</dbReference>
<sequence length="410" mass="46202">MSQPHNQSLLTSPLSNEPPPRDLALEILWQHHQLILDAIGEGVYGLDIEGNVTFVNPAAAKMIGWSTAELIGQPMHAVLHHSHPNGSHYPKENCPIYAAFRDGKVYRVTDEVFWRRDGTCFPVEYISTPIHDEQGQIVGAVVTFCDITQRQWAESVLKQTNEVLESKVRERTAELEQVNQQLQELSALKSRFVAMVCHEFRNPLNNIALSISSLNRYHSRLTVRQQSEYLAGIAENVERMTEMIDDILVIGKLDAKRMELKSAEVDLVAFCQDLVAEVQSMAPHHVVLLICRHRQLITPIDVQLLRSILTNILHNAIRYSPEDGEIQFKVSRRKHIITFQISDQGMGVSPEEQSLIFDPFYRGKNVSNVPGTGLGLSIVKQFVELLQGTITLDSRIGVGTTFTVRLPCSR</sequence>
<dbReference type="CDD" id="cd00075">
    <property type="entry name" value="HATPase"/>
    <property type="match status" value="1"/>
</dbReference>
<keyword evidence="5" id="KW-0808">Transferase</keyword>
<dbReference type="InterPro" id="IPR000700">
    <property type="entry name" value="PAS-assoc_C"/>
</dbReference>
<dbReference type="CDD" id="cd00130">
    <property type="entry name" value="PAS"/>
    <property type="match status" value="1"/>
</dbReference>
<dbReference type="InterPro" id="IPR036890">
    <property type="entry name" value="HATPase_C_sf"/>
</dbReference>
<evidence type="ECO:0000256" key="7">
    <source>
        <dbReference type="ARBA" id="ARBA00022741"/>
    </source>
</evidence>
<evidence type="ECO:0000256" key="2">
    <source>
        <dbReference type="ARBA" id="ARBA00004141"/>
    </source>
</evidence>
<dbReference type="HOGENOM" id="CLU_000445_89_2_3"/>
<keyword evidence="4" id="KW-0597">Phosphoprotein</keyword>
<feature type="domain" description="Histidine kinase" evidence="14">
    <location>
        <begin position="195"/>
        <end position="410"/>
    </location>
</feature>
<dbReference type="KEGG" id="amr:AM1_5170"/>
<dbReference type="SMART" id="SM00091">
    <property type="entry name" value="PAS"/>
    <property type="match status" value="1"/>
</dbReference>
<dbReference type="PANTHER" id="PTHR42878:SF7">
    <property type="entry name" value="SENSOR HISTIDINE KINASE GLRK"/>
    <property type="match status" value="1"/>
</dbReference>
<dbReference type="eggNOG" id="COG2205">
    <property type="taxonomic scope" value="Bacteria"/>
</dbReference>
<dbReference type="GO" id="GO:0030295">
    <property type="term" value="F:protein kinase activator activity"/>
    <property type="evidence" value="ECO:0007669"/>
    <property type="project" value="TreeGrafter"/>
</dbReference>
<dbReference type="InterPro" id="IPR035965">
    <property type="entry name" value="PAS-like_dom_sf"/>
</dbReference>
<keyword evidence="18" id="KW-1185">Reference proteome</keyword>
<organism evidence="17 18">
    <name type="scientific">Acaryochloris marina (strain MBIC 11017)</name>
    <dbReference type="NCBI Taxonomy" id="329726"/>
    <lineage>
        <taxon>Bacteria</taxon>
        <taxon>Bacillati</taxon>
        <taxon>Cyanobacteriota</taxon>
        <taxon>Cyanophyceae</taxon>
        <taxon>Acaryochloridales</taxon>
        <taxon>Acaryochloridaceae</taxon>
        <taxon>Acaryochloris</taxon>
    </lineage>
</organism>
<dbReference type="PROSITE" id="PS50109">
    <property type="entry name" value="HIS_KIN"/>
    <property type="match status" value="1"/>
</dbReference>
<keyword evidence="13" id="KW-0175">Coiled coil</keyword>
<keyword evidence="12" id="KW-0472">Membrane</keyword>
<dbReference type="SUPFAM" id="SSF55874">
    <property type="entry name" value="ATPase domain of HSP90 chaperone/DNA topoisomerase II/histidine kinase"/>
    <property type="match status" value="1"/>
</dbReference>
<dbReference type="InterPro" id="IPR001610">
    <property type="entry name" value="PAC"/>
</dbReference>
<dbReference type="Gene3D" id="1.10.287.130">
    <property type="match status" value="1"/>
</dbReference>
<reference evidence="17 18" key="1">
    <citation type="journal article" date="2008" name="Proc. Natl. Acad. Sci. U.S.A.">
        <title>Niche adaptation and genome expansion in the chlorophyll d-producing cyanobacterium Acaryochloris marina.</title>
        <authorList>
            <person name="Swingley W.D."/>
            <person name="Chen M."/>
            <person name="Cheung P.C."/>
            <person name="Conrad A.L."/>
            <person name="Dejesa L.C."/>
            <person name="Hao J."/>
            <person name="Honchak B.M."/>
            <person name="Karbach L.E."/>
            <person name="Kurdoglu A."/>
            <person name="Lahiri S."/>
            <person name="Mastrian S.D."/>
            <person name="Miyashita H."/>
            <person name="Page L."/>
            <person name="Ramakrishna P."/>
            <person name="Satoh S."/>
            <person name="Sattley W.M."/>
            <person name="Shimada Y."/>
            <person name="Taylor H.L."/>
            <person name="Tomo T."/>
            <person name="Tsuchiya T."/>
            <person name="Wang Z.T."/>
            <person name="Raymond J."/>
            <person name="Mimuro M."/>
            <person name="Blankenship R.E."/>
            <person name="Touchman J.W."/>
        </authorList>
    </citation>
    <scope>NUCLEOTIDE SEQUENCE [LARGE SCALE GENOMIC DNA]</scope>
    <source>
        <strain evidence="18">MBIC 11017</strain>
    </source>
</reference>
<dbReference type="EMBL" id="CP000828">
    <property type="protein sequence ID" value="ABW30132.1"/>
    <property type="molecule type" value="Genomic_DNA"/>
</dbReference>
<dbReference type="Proteomes" id="UP000000268">
    <property type="component" value="Chromosome"/>
</dbReference>
<keyword evidence="10" id="KW-1133">Transmembrane helix</keyword>
<feature type="domain" description="PAC" evidence="16">
    <location>
        <begin position="107"/>
        <end position="159"/>
    </location>
</feature>
<dbReference type="EC" id="2.7.13.3" evidence="3"/>
<keyword evidence="9" id="KW-0067">ATP-binding</keyword>
<keyword evidence="7" id="KW-0547">Nucleotide-binding</keyword>
<name>B0C8H7_ACAM1</name>
<dbReference type="InterPro" id="IPR004358">
    <property type="entry name" value="Sig_transdc_His_kin-like_C"/>
</dbReference>
<dbReference type="GO" id="GO:0016020">
    <property type="term" value="C:membrane"/>
    <property type="evidence" value="ECO:0007669"/>
    <property type="project" value="UniProtKB-SubCell"/>
</dbReference>
<dbReference type="InterPro" id="IPR036097">
    <property type="entry name" value="HisK_dim/P_sf"/>
</dbReference>
<dbReference type="GO" id="GO:0005524">
    <property type="term" value="F:ATP binding"/>
    <property type="evidence" value="ECO:0007669"/>
    <property type="project" value="UniProtKB-KW"/>
</dbReference>